<proteinExistence type="predicted"/>
<reference evidence="1 2" key="2">
    <citation type="journal article" date="2022" name="Mol. Ecol. Resour.">
        <title>The genomes of chicory, endive, great burdock and yacon provide insights into Asteraceae paleo-polyploidization history and plant inulin production.</title>
        <authorList>
            <person name="Fan W."/>
            <person name="Wang S."/>
            <person name="Wang H."/>
            <person name="Wang A."/>
            <person name="Jiang F."/>
            <person name="Liu H."/>
            <person name="Zhao H."/>
            <person name="Xu D."/>
            <person name="Zhang Y."/>
        </authorList>
    </citation>
    <scope>NUCLEOTIDE SEQUENCE [LARGE SCALE GENOMIC DNA]</scope>
    <source>
        <strain evidence="2">cv. Niubang</strain>
    </source>
</reference>
<dbReference type="EMBL" id="CM042052">
    <property type="protein sequence ID" value="KAI3719648.1"/>
    <property type="molecule type" value="Genomic_DNA"/>
</dbReference>
<accession>A0ACB9BCI0</accession>
<dbReference type="Proteomes" id="UP001055879">
    <property type="component" value="Linkage Group LG06"/>
</dbReference>
<keyword evidence="2" id="KW-1185">Reference proteome</keyword>
<protein>
    <submittedName>
        <fullName evidence="1">Uncharacterized protein</fullName>
    </submittedName>
</protein>
<reference evidence="2" key="1">
    <citation type="journal article" date="2022" name="Mol. Ecol. Resour.">
        <title>The genomes of chicory, endive, great burdock and yacon provide insights into Asteraceae palaeo-polyploidization history and plant inulin production.</title>
        <authorList>
            <person name="Fan W."/>
            <person name="Wang S."/>
            <person name="Wang H."/>
            <person name="Wang A."/>
            <person name="Jiang F."/>
            <person name="Liu H."/>
            <person name="Zhao H."/>
            <person name="Xu D."/>
            <person name="Zhang Y."/>
        </authorList>
    </citation>
    <scope>NUCLEOTIDE SEQUENCE [LARGE SCALE GENOMIC DNA]</scope>
    <source>
        <strain evidence="2">cv. Niubang</strain>
    </source>
</reference>
<name>A0ACB9BCI0_ARCLA</name>
<comment type="caution">
    <text evidence="1">The sequence shown here is derived from an EMBL/GenBank/DDBJ whole genome shotgun (WGS) entry which is preliminary data.</text>
</comment>
<gene>
    <name evidence="1" type="ORF">L6452_20550</name>
</gene>
<sequence>MNPEDEVNLHSSCTIFLQCSVKHPNFVFHVRKKRQTPTNQDLLSLGVFQSSSVVIWVSTIVPIIVCPPSVC</sequence>
<evidence type="ECO:0000313" key="2">
    <source>
        <dbReference type="Proteomes" id="UP001055879"/>
    </source>
</evidence>
<organism evidence="1 2">
    <name type="scientific">Arctium lappa</name>
    <name type="common">Greater burdock</name>
    <name type="synonym">Lappa major</name>
    <dbReference type="NCBI Taxonomy" id="4217"/>
    <lineage>
        <taxon>Eukaryota</taxon>
        <taxon>Viridiplantae</taxon>
        <taxon>Streptophyta</taxon>
        <taxon>Embryophyta</taxon>
        <taxon>Tracheophyta</taxon>
        <taxon>Spermatophyta</taxon>
        <taxon>Magnoliopsida</taxon>
        <taxon>eudicotyledons</taxon>
        <taxon>Gunneridae</taxon>
        <taxon>Pentapetalae</taxon>
        <taxon>asterids</taxon>
        <taxon>campanulids</taxon>
        <taxon>Asterales</taxon>
        <taxon>Asteraceae</taxon>
        <taxon>Carduoideae</taxon>
        <taxon>Cardueae</taxon>
        <taxon>Arctiinae</taxon>
        <taxon>Arctium</taxon>
    </lineage>
</organism>
<evidence type="ECO:0000313" key="1">
    <source>
        <dbReference type="EMBL" id="KAI3719648.1"/>
    </source>
</evidence>